<name>A0A923HEI9_9BURK</name>
<organism evidence="7 8">
    <name type="scientific">Undibacterium jejuense</name>
    <dbReference type="NCBI Taxonomy" id="1344949"/>
    <lineage>
        <taxon>Bacteria</taxon>
        <taxon>Pseudomonadati</taxon>
        <taxon>Pseudomonadota</taxon>
        <taxon>Betaproteobacteria</taxon>
        <taxon>Burkholderiales</taxon>
        <taxon>Oxalobacteraceae</taxon>
        <taxon>Undibacterium</taxon>
    </lineage>
</organism>
<feature type="signal peptide" evidence="5">
    <location>
        <begin position="1"/>
        <end position="15"/>
    </location>
</feature>
<evidence type="ECO:0000256" key="3">
    <source>
        <dbReference type="ARBA" id="ARBA00022448"/>
    </source>
</evidence>
<dbReference type="GO" id="GO:1904680">
    <property type="term" value="F:peptide transmembrane transporter activity"/>
    <property type="evidence" value="ECO:0007669"/>
    <property type="project" value="TreeGrafter"/>
</dbReference>
<dbReference type="Pfam" id="PF00496">
    <property type="entry name" value="SBP_bac_5"/>
    <property type="match status" value="1"/>
</dbReference>
<dbReference type="AlphaFoldDB" id="A0A923HEI9"/>
<comment type="similarity">
    <text evidence="2">Belongs to the bacterial solute-binding protein 5 family.</text>
</comment>
<evidence type="ECO:0000259" key="6">
    <source>
        <dbReference type="Pfam" id="PF00496"/>
    </source>
</evidence>
<dbReference type="GO" id="GO:0030288">
    <property type="term" value="C:outer membrane-bounded periplasmic space"/>
    <property type="evidence" value="ECO:0007669"/>
    <property type="project" value="UniProtKB-ARBA"/>
</dbReference>
<protein>
    <submittedName>
        <fullName evidence="7">Heme-binding protein</fullName>
    </submittedName>
</protein>
<dbReference type="PANTHER" id="PTHR30290:SF10">
    <property type="entry name" value="PERIPLASMIC OLIGOPEPTIDE-BINDING PROTEIN-RELATED"/>
    <property type="match status" value="1"/>
</dbReference>
<evidence type="ECO:0000256" key="5">
    <source>
        <dbReference type="SAM" id="SignalP"/>
    </source>
</evidence>
<dbReference type="InterPro" id="IPR030678">
    <property type="entry name" value="Peptide/Ni-bd"/>
</dbReference>
<dbReference type="Gene3D" id="3.90.76.10">
    <property type="entry name" value="Dipeptide-binding Protein, Domain 1"/>
    <property type="match status" value="1"/>
</dbReference>
<evidence type="ECO:0000256" key="4">
    <source>
        <dbReference type="ARBA" id="ARBA00022729"/>
    </source>
</evidence>
<gene>
    <name evidence="7" type="ORF">H8K32_10730</name>
</gene>
<dbReference type="InterPro" id="IPR000914">
    <property type="entry name" value="SBP_5_dom"/>
</dbReference>
<reference evidence="7" key="1">
    <citation type="submission" date="2020-08" db="EMBL/GenBank/DDBJ databases">
        <title>Novel species isolated from subtropical streams in China.</title>
        <authorList>
            <person name="Lu H."/>
        </authorList>
    </citation>
    <scope>NUCLEOTIDE SEQUENCE</scope>
    <source>
        <strain evidence="7">KACC 12607</strain>
    </source>
</reference>
<dbReference type="GO" id="GO:0015833">
    <property type="term" value="P:peptide transport"/>
    <property type="evidence" value="ECO:0007669"/>
    <property type="project" value="TreeGrafter"/>
</dbReference>
<feature type="chain" id="PRO_5037195672" evidence="5">
    <location>
        <begin position="16"/>
        <end position="591"/>
    </location>
</feature>
<dbReference type="Proteomes" id="UP000634011">
    <property type="component" value="Unassembled WGS sequence"/>
</dbReference>
<keyword evidence="4 5" id="KW-0732">Signal</keyword>
<comment type="subcellular location">
    <subcellularLocation>
        <location evidence="1">Cell envelope</location>
    </subcellularLocation>
</comment>
<evidence type="ECO:0000256" key="1">
    <source>
        <dbReference type="ARBA" id="ARBA00004196"/>
    </source>
</evidence>
<dbReference type="InterPro" id="IPR039424">
    <property type="entry name" value="SBP_5"/>
</dbReference>
<sequence length="591" mass="66507">MQGFAALTLVSAALAATASPLKTLHVLLTKQESVMDPAVASDIATASINENIFEPMLTYEYLARPVKLKANTLTAIPTISDGGKTYTMHLQHGILFTPDPAFHGQPRELVAEDYVYSIKRLYDPGLKSPWLFMFEGKLLGDDKLRADKLLAGKKFDIRTPIAGIQAVDKYTLRIRLNAPDTNFLFILATTASGAVAKEVIEAYGNQAGNHPVGTGPFMLSEWQRSFQIVLSKNPQYRTTVFDEAAGNDPVSQSVAASLKGKSEPLVDKVEITIVEENQARILGFLNRQFDVLEQVPAPLAEMVLKDGKLKPELQQQGIRLNMFPTLQTYYMWMNMDDPVIGGYTPEKIALRRAIALSYNSKEDISLIEKGLAIQAQTPLPPSVLGYDANFVSPVQYDIQLANALLDKFGYQRGADGYRTLPDGKPLQLLMHSEANAAGRLREEVWRKNMDALGIRIQFKTDKHSEIIHAARLGKVQMNELDWIADFPDGENFYQLLYGRNIGRANYARFNLPAFNQLYEQSQTMADSPERRKIYQQMALLLHAYNPWVLRTHPLSADVIQPWLQNYMRHPVNYTNWRYLDIAPDARQNSKR</sequence>
<proteinExistence type="inferred from homology"/>
<dbReference type="SUPFAM" id="SSF53850">
    <property type="entry name" value="Periplasmic binding protein-like II"/>
    <property type="match status" value="1"/>
</dbReference>
<evidence type="ECO:0000313" key="7">
    <source>
        <dbReference type="EMBL" id="MBC3862576.1"/>
    </source>
</evidence>
<dbReference type="PIRSF" id="PIRSF002741">
    <property type="entry name" value="MppA"/>
    <property type="match status" value="1"/>
</dbReference>
<keyword evidence="3" id="KW-0813">Transport</keyword>
<dbReference type="Gene3D" id="3.40.190.10">
    <property type="entry name" value="Periplasmic binding protein-like II"/>
    <property type="match status" value="1"/>
</dbReference>
<comment type="caution">
    <text evidence="7">The sequence shown here is derived from an EMBL/GenBank/DDBJ whole genome shotgun (WGS) entry which is preliminary data.</text>
</comment>
<dbReference type="EMBL" id="JACOFV010000009">
    <property type="protein sequence ID" value="MBC3862576.1"/>
    <property type="molecule type" value="Genomic_DNA"/>
</dbReference>
<dbReference type="GO" id="GO:0043190">
    <property type="term" value="C:ATP-binding cassette (ABC) transporter complex"/>
    <property type="evidence" value="ECO:0007669"/>
    <property type="project" value="InterPro"/>
</dbReference>
<evidence type="ECO:0000256" key="2">
    <source>
        <dbReference type="ARBA" id="ARBA00005695"/>
    </source>
</evidence>
<dbReference type="PANTHER" id="PTHR30290">
    <property type="entry name" value="PERIPLASMIC BINDING COMPONENT OF ABC TRANSPORTER"/>
    <property type="match status" value="1"/>
</dbReference>
<keyword evidence="8" id="KW-1185">Reference proteome</keyword>
<evidence type="ECO:0000313" key="8">
    <source>
        <dbReference type="Proteomes" id="UP000634011"/>
    </source>
</evidence>
<feature type="domain" description="Solute-binding protein family 5" evidence="6">
    <location>
        <begin position="74"/>
        <end position="499"/>
    </location>
</feature>
<accession>A0A923HEI9</accession>
<dbReference type="Gene3D" id="3.10.105.10">
    <property type="entry name" value="Dipeptide-binding Protein, Domain 3"/>
    <property type="match status" value="1"/>
</dbReference>